<dbReference type="SUPFAM" id="SSF55073">
    <property type="entry name" value="Nucleotide cyclase"/>
    <property type="match status" value="1"/>
</dbReference>
<dbReference type="CDD" id="cd01948">
    <property type="entry name" value="EAL"/>
    <property type="match status" value="1"/>
</dbReference>
<dbReference type="Gene3D" id="3.30.450.20">
    <property type="entry name" value="PAS domain"/>
    <property type="match status" value="1"/>
</dbReference>
<dbReference type="PROSITE" id="PS50883">
    <property type="entry name" value="EAL"/>
    <property type="match status" value="1"/>
</dbReference>
<dbReference type="InterPro" id="IPR000160">
    <property type="entry name" value="GGDEF_dom"/>
</dbReference>
<dbReference type="InterPro" id="IPR001633">
    <property type="entry name" value="EAL_dom"/>
</dbReference>
<dbReference type="Proteomes" id="UP000008311">
    <property type="component" value="Unassembled WGS sequence"/>
</dbReference>
<dbReference type="Pfam" id="PF08447">
    <property type="entry name" value="PAS_3"/>
    <property type="match status" value="1"/>
</dbReference>
<evidence type="ECO:0000259" key="1">
    <source>
        <dbReference type="PROSITE" id="PS50883"/>
    </source>
</evidence>
<keyword evidence="4" id="KW-1185">Reference proteome</keyword>
<dbReference type="InterPro" id="IPR013655">
    <property type="entry name" value="PAS_fold_3"/>
</dbReference>
<dbReference type="eggNOG" id="ENOG502S700">
    <property type="taxonomic scope" value="Eukaryota"/>
</dbReference>
<reference evidence="4" key="1">
    <citation type="journal article" date="2010" name="Nat. Biotechnol.">
        <title>Draft genome sequence of the oilseed species Ricinus communis.</title>
        <authorList>
            <person name="Chan A.P."/>
            <person name="Crabtree J."/>
            <person name="Zhao Q."/>
            <person name="Lorenzi H."/>
            <person name="Orvis J."/>
            <person name="Puiu D."/>
            <person name="Melake-Berhan A."/>
            <person name="Jones K.M."/>
            <person name="Redman J."/>
            <person name="Chen G."/>
            <person name="Cahoon E.B."/>
            <person name="Gedil M."/>
            <person name="Stanke M."/>
            <person name="Haas B.J."/>
            <person name="Wortman J.R."/>
            <person name="Fraser-Liggett C.M."/>
            <person name="Ravel J."/>
            <person name="Rabinowicz P.D."/>
        </authorList>
    </citation>
    <scope>NUCLEOTIDE SEQUENCE [LARGE SCALE GENOMIC DNA]</scope>
    <source>
        <strain evidence="4">cv. Hale</strain>
    </source>
</reference>
<dbReference type="PANTHER" id="PTHR44757">
    <property type="entry name" value="DIGUANYLATE CYCLASE DGCP"/>
    <property type="match status" value="1"/>
</dbReference>
<dbReference type="SMART" id="SM00052">
    <property type="entry name" value="EAL"/>
    <property type="match status" value="1"/>
</dbReference>
<dbReference type="InParanoid" id="B9TAU8"/>
<feature type="non-terminal residue" evidence="3">
    <location>
        <position position="426"/>
    </location>
</feature>
<protein>
    <submittedName>
        <fullName evidence="3">Heme-regulated cyclic AMP phosphodiesterase, putative</fullName>
    </submittedName>
</protein>
<dbReference type="PANTHER" id="PTHR44757:SF2">
    <property type="entry name" value="BIOFILM ARCHITECTURE MAINTENANCE PROTEIN MBAA"/>
    <property type="match status" value="1"/>
</dbReference>
<dbReference type="PROSITE" id="PS50887">
    <property type="entry name" value="GGDEF"/>
    <property type="match status" value="1"/>
</dbReference>
<name>B9TAU8_RICCO</name>
<evidence type="ECO:0000313" key="3">
    <source>
        <dbReference type="EMBL" id="EEF27014.1"/>
    </source>
</evidence>
<dbReference type="InterPro" id="IPR035919">
    <property type="entry name" value="EAL_sf"/>
</dbReference>
<dbReference type="InterPro" id="IPR043128">
    <property type="entry name" value="Rev_trsase/Diguanyl_cyclase"/>
</dbReference>
<dbReference type="Pfam" id="PF00990">
    <property type="entry name" value="GGDEF"/>
    <property type="match status" value="1"/>
</dbReference>
<accession>B9TAU8</accession>
<dbReference type="AlphaFoldDB" id="B9TAU8"/>
<evidence type="ECO:0000313" key="4">
    <source>
        <dbReference type="Proteomes" id="UP000008311"/>
    </source>
</evidence>
<dbReference type="InterPro" id="IPR029787">
    <property type="entry name" value="Nucleotide_cyclase"/>
</dbReference>
<evidence type="ECO:0000259" key="2">
    <source>
        <dbReference type="PROSITE" id="PS50887"/>
    </source>
</evidence>
<dbReference type="SUPFAM" id="SSF141868">
    <property type="entry name" value="EAL domain-like"/>
    <property type="match status" value="1"/>
</dbReference>
<dbReference type="Pfam" id="PF00563">
    <property type="entry name" value="EAL"/>
    <property type="match status" value="1"/>
</dbReference>
<organism evidence="3 4">
    <name type="scientific">Ricinus communis</name>
    <name type="common">Castor bean</name>
    <dbReference type="NCBI Taxonomy" id="3988"/>
    <lineage>
        <taxon>Eukaryota</taxon>
        <taxon>Viridiplantae</taxon>
        <taxon>Streptophyta</taxon>
        <taxon>Embryophyta</taxon>
        <taxon>Tracheophyta</taxon>
        <taxon>Spermatophyta</taxon>
        <taxon>Magnoliopsida</taxon>
        <taxon>eudicotyledons</taxon>
        <taxon>Gunneridae</taxon>
        <taxon>Pentapetalae</taxon>
        <taxon>rosids</taxon>
        <taxon>fabids</taxon>
        <taxon>Malpighiales</taxon>
        <taxon>Euphorbiaceae</taxon>
        <taxon>Acalyphoideae</taxon>
        <taxon>Acalypheae</taxon>
        <taxon>Ricinus</taxon>
    </lineage>
</organism>
<dbReference type="InterPro" id="IPR052155">
    <property type="entry name" value="Biofilm_reg_signaling"/>
</dbReference>
<dbReference type="SMART" id="SM00267">
    <property type="entry name" value="GGDEF"/>
    <property type="match status" value="1"/>
</dbReference>
<gene>
    <name evidence="3" type="ORF">RCOM_0201360</name>
</gene>
<dbReference type="Gene3D" id="3.20.20.450">
    <property type="entry name" value="EAL domain"/>
    <property type="match status" value="1"/>
</dbReference>
<sequence length="426" mass="47566">MQEKPLDRTTDESVGPAVALCRTAQPSTVIFYRLRGDPTFAFFYLSHDIENLGHDREIMVSSARRLRDFVHPHDQSRFDMTMARLLNRDIAKISMVFRLFERGGTYRWFESRCVALRDALGRLLEVEGVLMAIGGDLSVTQEFARRAFPVQSTEPVSRQAFIEYLDHAFAASQCGAHPFALLVFELQHAGSLPGRQGLPADSEKFRDAAGWIMKSIRPGDVVARWTDNQLIVLQRDVAEPADAAAFAGRLKLELECRLAGSGMSVNVGICPYDEADKTVDYVLTHLNVALHRARYDGQVCFASAELDRTVMTRRTLANDLPAAIASEEFELLYQPEIELSSGNIIGLEAMVRWHHPACGLLPPAIFLPVAGRANLMPTLGRWILNEACRQMSLWRDEGVAPLFISINLSLFELEGGDSFVREVGEI</sequence>
<dbReference type="SUPFAM" id="SSF55785">
    <property type="entry name" value="PYP-like sensor domain (PAS domain)"/>
    <property type="match status" value="1"/>
</dbReference>
<feature type="domain" description="GGDEF" evidence="2">
    <location>
        <begin position="177"/>
        <end position="306"/>
    </location>
</feature>
<dbReference type="STRING" id="3988.B9TAU8"/>
<feature type="domain" description="EAL" evidence="1">
    <location>
        <begin position="313"/>
        <end position="426"/>
    </location>
</feature>
<dbReference type="EMBL" id="EQ975964">
    <property type="protein sequence ID" value="EEF27014.1"/>
    <property type="molecule type" value="Genomic_DNA"/>
</dbReference>
<dbReference type="Gene3D" id="3.30.70.270">
    <property type="match status" value="1"/>
</dbReference>
<dbReference type="InterPro" id="IPR035965">
    <property type="entry name" value="PAS-like_dom_sf"/>
</dbReference>
<proteinExistence type="predicted"/>